<feature type="transmembrane region" description="Helical" evidence="6">
    <location>
        <begin position="413"/>
        <end position="436"/>
    </location>
</feature>
<organism evidence="7 8">
    <name type="scientific">Gallintestinimicrobium propionicum</name>
    <dbReference type="NCBI Taxonomy" id="2981770"/>
    <lineage>
        <taxon>Bacteria</taxon>
        <taxon>Bacillati</taxon>
        <taxon>Bacillota</taxon>
        <taxon>Clostridia</taxon>
        <taxon>Lachnospirales</taxon>
        <taxon>Lachnospiraceae</taxon>
        <taxon>Gallintestinimicrobium</taxon>
    </lineage>
</organism>
<keyword evidence="2" id="KW-1003">Cell membrane</keyword>
<dbReference type="AlphaFoldDB" id="A0AAE3DL52"/>
<keyword evidence="3 6" id="KW-0812">Transmembrane</keyword>
<comment type="caution">
    <text evidence="7">The sequence shown here is derived from an EMBL/GenBank/DDBJ whole genome shotgun (WGS) entry which is preliminary data.</text>
</comment>
<dbReference type="InterPro" id="IPR002797">
    <property type="entry name" value="Polysacc_synth"/>
</dbReference>
<evidence type="ECO:0000256" key="1">
    <source>
        <dbReference type="ARBA" id="ARBA00004651"/>
    </source>
</evidence>
<dbReference type="PANTHER" id="PTHR30250:SF24">
    <property type="entry name" value="STAGE V SPORULATION PROTEIN B"/>
    <property type="match status" value="1"/>
</dbReference>
<feature type="transmembrane region" description="Helical" evidence="6">
    <location>
        <begin position="123"/>
        <end position="145"/>
    </location>
</feature>
<dbReference type="RefSeq" id="WP_308728382.1">
    <property type="nucleotide sequence ID" value="NZ_JAJEQF010000023.1"/>
</dbReference>
<dbReference type="GO" id="GO:0005886">
    <property type="term" value="C:plasma membrane"/>
    <property type="evidence" value="ECO:0007669"/>
    <property type="project" value="UniProtKB-SubCell"/>
</dbReference>
<feature type="transmembrane region" description="Helical" evidence="6">
    <location>
        <begin position="182"/>
        <end position="205"/>
    </location>
</feature>
<feature type="transmembrane region" description="Helical" evidence="6">
    <location>
        <begin position="42"/>
        <end position="62"/>
    </location>
</feature>
<sequence length="441" mass="48036">MYKNHLLKGALLLTAAGVFSRIIGFFYRIFLSRTFGAEQMGIYELISPVLALSFALCTSAIQSSISKFTAAEPEAAIYAKRRILLTGLSVSFVLSCLCTLFVWREADFISDFLLKETRCAPLLKIAALSFPAACIHSCINGYYYGIRKSFLPAFCQVFEQCFRVGSVLLFGQYAAARGLSCTIQLAAVGLVIGECASMAVSVFAARIHFSKKLPESLPLKLSRPELFSRLFSFAAPLCATRVCLHLLGTIESSRIPVSLQLFGYSSRQALSAYGVYTGMAMTCILFPGALTNSIAVLLMPTISRADASNNQSAIYSAIFQCTCFCLFIGVGCTAVFSLCGNFIGSTLFGNVLAGQLIRMFCFLCPFLYLNTTLLSILNGLGKTGCTFLFQILSLAVRLFFVFFILPLSGIPGLFQGMLFGQMLLTILCAAALFFVLSRRHA</sequence>
<keyword evidence="8" id="KW-1185">Reference proteome</keyword>
<proteinExistence type="predicted"/>
<feature type="transmembrane region" description="Helical" evidence="6">
    <location>
        <begin position="356"/>
        <end position="380"/>
    </location>
</feature>
<dbReference type="PIRSF" id="PIRSF038958">
    <property type="entry name" value="PG_synth_SpoVB"/>
    <property type="match status" value="1"/>
</dbReference>
<feature type="transmembrane region" description="Helical" evidence="6">
    <location>
        <begin position="312"/>
        <end position="336"/>
    </location>
</feature>
<reference evidence="7 8" key="1">
    <citation type="submission" date="2021-10" db="EMBL/GenBank/DDBJ databases">
        <title>Anaerobic single-cell dispensing facilitates the cultivation of human gut bacteria.</title>
        <authorList>
            <person name="Afrizal A."/>
        </authorList>
    </citation>
    <scope>NUCLEOTIDE SEQUENCE [LARGE SCALE GENOMIC DNA]</scope>
    <source>
        <strain evidence="7 8">CLA-AA-H244</strain>
    </source>
</reference>
<dbReference type="EMBL" id="JAJEQF010000023">
    <property type="protein sequence ID" value="MCC2167925.1"/>
    <property type="molecule type" value="Genomic_DNA"/>
</dbReference>
<dbReference type="Pfam" id="PF01943">
    <property type="entry name" value="Polysacc_synt"/>
    <property type="match status" value="1"/>
</dbReference>
<dbReference type="PANTHER" id="PTHR30250">
    <property type="entry name" value="PST FAMILY PREDICTED COLANIC ACID TRANSPORTER"/>
    <property type="match status" value="1"/>
</dbReference>
<evidence type="ECO:0000256" key="2">
    <source>
        <dbReference type="ARBA" id="ARBA00022475"/>
    </source>
</evidence>
<keyword evidence="5 6" id="KW-0472">Membrane</keyword>
<protein>
    <submittedName>
        <fullName evidence="7">Oligosaccharide flippase family protein</fullName>
    </submittedName>
</protein>
<gene>
    <name evidence="7" type="ORF">LKD45_09510</name>
</gene>
<dbReference type="InterPro" id="IPR024923">
    <property type="entry name" value="PG_synth_SpoVB"/>
</dbReference>
<accession>A0AAE3DL52</accession>
<dbReference type="Proteomes" id="UP001199355">
    <property type="component" value="Unassembled WGS sequence"/>
</dbReference>
<name>A0AAE3DL52_9FIRM</name>
<dbReference type="InterPro" id="IPR050833">
    <property type="entry name" value="Poly_Biosynth_Transport"/>
</dbReference>
<comment type="subcellular location">
    <subcellularLocation>
        <location evidence="1">Cell membrane</location>
        <topology evidence="1">Multi-pass membrane protein</topology>
    </subcellularLocation>
</comment>
<evidence type="ECO:0000256" key="5">
    <source>
        <dbReference type="ARBA" id="ARBA00023136"/>
    </source>
</evidence>
<evidence type="ECO:0000313" key="7">
    <source>
        <dbReference type="EMBL" id="MCC2167925.1"/>
    </source>
</evidence>
<evidence type="ECO:0000256" key="3">
    <source>
        <dbReference type="ARBA" id="ARBA00022692"/>
    </source>
</evidence>
<evidence type="ECO:0000313" key="8">
    <source>
        <dbReference type="Proteomes" id="UP001199355"/>
    </source>
</evidence>
<feature type="transmembrane region" description="Helical" evidence="6">
    <location>
        <begin position="12"/>
        <end position="30"/>
    </location>
</feature>
<feature type="transmembrane region" description="Helical" evidence="6">
    <location>
        <begin position="270"/>
        <end position="300"/>
    </location>
</feature>
<evidence type="ECO:0000256" key="6">
    <source>
        <dbReference type="SAM" id="Phobius"/>
    </source>
</evidence>
<feature type="transmembrane region" description="Helical" evidence="6">
    <location>
        <begin position="387"/>
        <end position="407"/>
    </location>
</feature>
<keyword evidence="4 6" id="KW-1133">Transmembrane helix</keyword>
<evidence type="ECO:0000256" key="4">
    <source>
        <dbReference type="ARBA" id="ARBA00022989"/>
    </source>
</evidence>
<feature type="transmembrane region" description="Helical" evidence="6">
    <location>
        <begin position="83"/>
        <end position="103"/>
    </location>
</feature>